<comment type="caution">
    <text evidence="13">The sequence shown here is derived from an EMBL/GenBank/DDBJ whole genome shotgun (WGS) entry which is preliminary data.</text>
</comment>
<dbReference type="PANTHER" id="PTHR39191:SF1">
    <property type="entry name" value="DUF4922 DOMAIN-CONTAINING PROTEIN"/>
    <property type="match status" value="1"/>
</dbReference>
<protein>
    <recommendedName>
        <fullName evidence="10">Galactose-1-phosphate uridylyltransferase</fullName>
        <shortName evidence="10">Gal-1-P uridylyltransferase</shortName>
        <ecNumber evidence="10">2.7.7.12</ecNumber>
    </recommendedName>
    <alternativeName>
        <fullName evidence="10">UDP-glucose--hexose-1-phosphate uridylyltransferase</fullName>
    </alternativeName>
</protein>
<dbReference type="InterPro" id="IPR023425">
    <property type="entry name" value="GalP_uridyl_Trfase_II_CS"/>
</dbReference>
<evidence type="ECO:0000256" key="7">
    <source>
        <dbReference type="ARBA" id="ARBA00022695"/>
    </source>
</evidence>
<evidence type="ECO:0000313" key="13">
    <source>
        <dbReference type="EMBL" id="MBZ5963352.1"/>
    </source>
</evidence>
<organism evidence="13 14">
    <name type="scientific">Leuconostoc gasicomitatum</name>
    <dbReference type="NCBI Taxonomy" id="115778"/>
    <lineage>
        <taxon>Bacteria</taxon>
        <taxon>Bacillati</taxon>
        <taxon>Bacillota</taxon>
        <taxon>Bacilli</taxon>
        <taxon>Lactobacillales</taxon>
        <taxon>Lactobacillaceae</taxon>
        <taxon>Leuconostoc</taxon>
        <taxon>Leuconostoc gelidum group</taxon>
    </lineage>
</organism>
<dbReference type="RefSeq" id="WP_224144467.1">
    <property type="nucleotide sequence ID" value="NZ_CBCPIF010000001.1"/>
</dbReference>
<comment type="pathway">
    <text evidence="3 10">Carbohydrate metabolism; galactose metabolism.</text>
</comment>
<keyword evidence="9 10" id="KW-0119">Carbohydrate metabolism</keyword>
<evidence type="ECO:0000313" key="14">
    <source>
        <dbReference type="Proteomes" id="UP000752647"/>
    </source>
</evidence>
<keyword evidence="6 10" id="KW-0808">Transferase</keyword>
<keyword evidence="5 10" id="KW-0963">Cytoplasm</keyword>
<dbReference type="Proteomes" id="UP000752647">
    <property type="component" value="Unassembled WGS sequence"/>
</dbReference>
<dbReference type="PROSITE" id="PS01163">
    <property type="entry name" value="GAL_P_UDP_TRANSF_II"/>
    <property type="match status" value="1"/>
</dbReference>
<dbReference type="NCBIfam" id="NF003635">
    <property type="entry name" value="PRK05270.2-5"/>
    <property type="match status" value="1"/>
</dbReference>
<feature type="domain" description="Galactose-1-phosphate uridyl transferase N-terminal" evidence="11">
    <location>
        <begin position="23"/>
        <end position="237"/>
    </location>
</feature>
<proteinExistence type="inferred from homology"/>
<evidence type="ECO:0000256" key="4">
    <source>
        <dbReference type="ARBA" id="ARBA00008706"/>
    </source>
</evidence>
<comment type="catalytic activity">
    <reaction evidence="1 10">
        <text>alpha-D-galactose 1-phosphate + UDP-alpha-D-glucose = alpha-D-glucose 1-phosphate + UDP-alpha-D-galactose</text>
        <dbReference type="Rhea" id="RHEA:13989"/>
        <dbReference type="ChEBI" id="CHEBI:58336"/>
        <dbReference type="ChEBI" id="CHEBI:58601"/>
        <dbReference type="ChEBI" id="CHEBI:58885"/>
        <dbReference type="ChEBI" id="CHEBI:66914"/>
        <dbReference type="EC" id="2.7.7.12"/>
    </reaction>
</comment>
<gene>
    <name evidence="10 13" type="primary">galT</name>
    <name evidence="13" type="ORF">KIJ12_09385</name>
</gene>
<feature type="domain" description="Galactose-1-phosphate uridyl transferase C-terminal" evidence="12">
    <location>
        <begin position="253"/>
        <end position="447"/>
    </location>
</feature>
<dbReference type="Pfam" id="PF01087">
    <property type="entry name" value="GalP_UDP_transf"/>
    <property type="match status" value="1"/>
</dbReference>
<dbReference type="GO" id="GO:0006012">
    <property type="term" value="P:galactose metabolic process"/>
    <property type="evidence" value="ECO:0007669"/>
    <property type="project" value="UniProtKB-UniRule"/>
</dbReference>
<evidence type="ECO:0000256" key="6">
    <source>
        <dbReference type="ARBA" id="ARBA00022679"/>
    </source>
</evidence>
<sequence length="501" mass="57065">MNRSALVNIFAKRVIEATDYLDDDKVYLINQILGIVGESSYMVAPEDSNLEKLSTLDILDQLIMLSKNNGTLANRQMNEDMLGAQLMNLFVPRPSQVNKLFWTYYQVSPESATNYLFELSKRSNYIKTREISQNISFPAPTNYGELQITINLSKPEKDPKAIAAAAAMSHESNQKLQYPASQLARENEGYWGRLDYAARTNHRVVPLTLGGETWYFQYSPYAYFNEHAIVLSQTIRPMHIDEENMARLLEFVTQFPDYFIGSNADLPIVGGSILSHDHFQAGRYELPMAKAAIKQKIHIANVTLDEAGVLNWPMTAIRLIDKNKNKLLKAAMHVIKIWHVYDDTSLSIQSYDENGTPHHTVTPIVRYRHDRYEIDLVLRDNNVSDAFPDGIFHPHPDVQHIKKENIGLIEVMGLAILPPRLKKELVAVEDFLLEKVDHVASKHQAWADQLLVSHEVNTENVENIVQQSVGQIFKRVLEDAGIFKSNDIGQQGLQKFIHEIE</sequence>
<dbReference type="InterPro" id="IPR000766">
    <property type="entry name" value="GalP_uridyl_Trfase_II"/>
</dbReference>
<accession>A0A9Q3SZB6</accession>
<keyword evidence="8 10" id="KW-0299">Galactose metabolism</keyword>
<comment type="similarity">
    <text evidence="4 10">Belongs to the galactose-1-phosphate uridylyltransferase type 2 family.</text>
</comment>
<dbReference type="GO" id="GO:0005737">
    <property type="term" value="C:cytoplasm"/>
    <property type="evidence" value="ECO:0007669"/>
    <property type="project" value="UniProtKB-SubCell"/>
</dbReference>
<dbReference type="EMBL" id="JAHBFI010000020">
    <property type="protein sequence ID" value="MBZ5963352.1"/>
    <property type="molecule type" value="Genomic_DNA"/>
</dbReference>
<evidence type="ECO:0000256" key="3">
    <source>
        <dbReference type="ARBA" id="ARBA00004947"/>
    </source>
</evidence>
<dbReference type="InterPro" id="IPR005849">
    <property type="entry name" value="GalP_Utransf_N"/>
</dbReference>
<evidence type="ECO:0000259" key="12">
    <source>
        <dbReference type="Pfam" id="PF02744"/>
    </source>
</evidence>
<evidence type="ECO:0000256" key="2">
    <source>
        <dbReference type="ARBA" id="ARBA00004496"/>
    </source>
</evidence>
<dbReference type="GO" id="GO:0008108">
    <property type="term" value="F:UDP-glucose:hexose-1-phosphate uridylyltransferase activity"/>
    <property type="evidence" value="ECO:0007669"/>
    <property type="project" value="UniProtKB-UniRule"/>
</dbReference>
<evidence type="ECO:0000256" key="1">
    <source>
        <dbReference type="ARBA" id="ARBA00001107"/>
    </source>
</evidence>
<evidence type="ECO:0000256" key="8">
    <source>
        <dbReference type="ARBA" id="ARBA00023144"/>
    </source>
</evidence>
<dbReference type="Pfam" id="PF02744">
    <property type="entry name" value="GalP_UDP_tr_C"/>
    <property type="match status" value="1"/>
</dbReference>
<reference evidence="13" key="1">
    <citation type="submission" date="2021-05" db="EMBL/GenBank/DDBJ databases">
        <title>Pangenome of Leuconostoc gelidum warrants species status for Leuconostoc gelidum subsp. gasicomitatum.</title>
        <authorList>
            <person name="Johansson P."/>
            <person name="Sade E."/>
            <person name="Hultman J."/>
            <person name="Auvinen P."/>
            <person name="Bjorkroth J."/>
        </authorList>
    </citation>
    <scope>NUCLEOTIDE SEQUENCE</scope>
    <source>
        <strain evidence="13">A.21.4</strain>
    </source>
</reference>
<dbReference type="PANTHER" id="PTHR39191">
    <property type="entry name" value="GALACTOSE-1-PHOSPHATE URIDYLYLTRANSFERASE"/>
    <property type="match status" value="1"/>
</dbReference>
<dbReference type="InterPro" id="IPR005850">
    <property type="entry name" value="GalP_Utransf_C"/>
</dbReference>
<evidence type="ECO:0000256" key="5">
    <source>
        <dbReference type="ARBA" id="ARBA00022490"/>
    </source>
</evidence>
<dbReference type="HAMAP" id="MF_00571">
    <property type="entry name" value="GalP_UDP_trans"/>
    <property type="match status" value="1"/>
</dbReference>
<keyword evidence="7 10" id="KW-0548">Nucleotidyltransferase</keyword>
<dbReference type="PIRSF" id="PIRSF006005">
    <property type="entry name" value="GalT_BS"/>
    <property type="match status" value="1"/>
</dbReference>
<comment type="subcellular location">
    <subcellularLocation>
        <location evidence="2 10">Cytoplasm</location>
    </subcellularLocation>
</comment>
<dbReference type="EC" id="2.7.7.12" evidence="10"/>
<evidence type="ECO:0000259" key="11">
    <source>
        <dbReference type="Pfam" id="PF01087"/>
    </source>
</evidence>
<dbReference type="AlphaFoldDB" id="A0A9Q3SZB6"/>
<evidence type="ECO:0000256" key="10">
    <source>
        <dbReference type="HAMAP-Rule" id="MF_00571"/>
    </source>
</evidence>
<name>A0A9Q3SZB6_9LACO</name>
<dbReference type="NCBIfam" id="TIGR01239">
    <property type="entry name" value="galT_2"/>
    <property type="match status" value="1"/>
</dbReference>
<evidence type="ECO:0000256" key="9">
    <source>
        <dbReference type="ARBA" id="ARBA00023277"/>
    </source>
</evidence>